<reference evidence="9" key="1">
    <citation type="submission" date="2013-07" db="EMBL/GenBank/DDBJ databases">
        <title>The Genome Sequence of Cryptococcus bestiolae CBS10118.</title>
        <authorList>
            <consortium name="The Broad Institute Genome Sequencing Platform"/>
            <person name="Cuomo C."/>
            <person name="Litvintseva A."/>
            <person name="Chen Y."/>
            <person name="Heitman J."/>
            <person name="Sun S."/>
            <person name="Springer D."/>
            <person name="Dromer F."/>
            <person name="Young S.K."/>
            <person name="Zeng Q."/>
            <person name="Gargeya S."/>
            <person name="Fitzgerald M."/>
            <person name="Abouelleil A."/>
            <person name="Alvarado L."/>
            <person name="Berlin A.M."/>
            <person name="Chapman S.B."/>
            <person name="Dewar J."/>
            <person name="Goldberg J."/>
            <person name="Griggs A."/>
            <person name="Gujja S."/>
            <person name="Hansen M."/>
            <person name="Howarth C."/>
            <person name="Imamovic A."/>
            <person name="Larimer J."/>
            <person name="McCowan C."/>
            <person name="Murphy C."/>
            <person name="Pearson M."/>
            <person name="Priest M."/>
            <person name="Roberts A."/>
            <person name="Saif S."/>
            <person name="Shea T."/>
            <person name="Sykes S."/>
            <person name="Wortman J."/>
            <person name="Nusbaum C."/>
            <person name="Birren B."/>
        </authorList>
    </citation>
    <scope>NUCLEOTIDE SEQUENCE [LARGE SCALE GENOMIC DNA]</scope>
    <source>
        <strain evidence="9">CBS 10118</strain>
    </source>
</reference>
<gene>
    <name evidence="9" type="ORF">I302_04345</name>
</gene>
<dbReference type="InterPro" id="IPR037396">
    <property type="entry name" value="FMN_HAD"/>
</dbReference>
<dbReference type="OrthoDB" id="25826at2759"/>
<keyword evidence="2 7" id="KW-0285">Flavoprotein</keyword>
<evidence type="ECO:0000256" key="2">
    <source>
        <dbReference type="ARBA" id="ARBA00022630"/>
    </source>
</evidence>
<accession>A0A1B9G6N1</accession>
<feature type="binding site" evidence="7">
    <location>
        <begin position="364"/>
        <end position="365"/>
    </location>
    <ligand>
        <name>FMN</name>
        <dbReference type="ChEBI" id="CHEBI:58210"/>
    </ligand>
</feature>
<feature type="binding site" evidence="7">
    <location>
        <position position="308"/>
    </location>
    <ligand>
        <name>FMN</name>
        <dbReference type="ChEBI" id="CHEBI:58210"/>
    </ligand>
</feature>
<evidence type="ECO:0000256" key="6">
    <source>
        <dbReference type="PIRSR" id="PIRSR000138-1"/>
    </source>
</evidence>
<evidence type="ECO:0000256" key="3">
    <source>
        <dbReference type="ARBA" id="ARBA00022643"/>
    </source>
</evidence>
<feature type="binding site" evidence="7">
    <location>
        <position position="286"/>
    </location>
    <ligand>
        <name>FMN</name>
        <dbReference type="ChEBI" id="CHEBI:58210"/>
    </ligand>
</feature>
<reference evidence="9" key="2">
    <citation type="submission" date="2014-01" db="EMBL/GenBank/DDBJ databases">
        <title>Evolution of pathogenesis and genome organization in the Tremellales.</title>
        <authorList>
            <person name="Cuomo C."/>
            <person name="Litvintseva A."/>
            <person name="Heitman J."/>
            <person name="Chen Y."/>
            <person name="Sun S."/>
            <person name="Springer D."/>
            <person name="Dromer F."/>
            <person name="Young S."/>
            <person name="Zeng Q."/>
            <person name="Chapman S."/>
            <person name="Gujja S."/>
            <person name="Saif S."/>
            <person name="Birren B."/>
        </authorList>
    </citation>
    <scope>NUCLEOTIDE SEQUENCE</scope>
    <source>
        <strain evidence="9">CBS 10118</strain>
    </source>
</reference>
<comment type="similarity">
    <text evidence="5">Belongs to the FMN-dependent alpha-hydroxy acid dehydrogenase family.</text>
</comment>
<feature type="binding site" evidence="7">
    <location>
        <position position="193"/>
    </location>
    <ligand>
        <name>FMN</name>
        <dbReference type="ChEBI" id="CHEBI:58210"/>
    </ligand>
</feature>
<name>A0A1B9G6N1_9TREE</name>
<dbReference type="PANTHER" id="PTHR10578">
    <property type="entry name" value="S -2-HYDROXY-ACID OXIDASE-RELATED"/>
    <property type="match status" value="1"/>
</dbReference>
<feature type="binding site" evidence="7">
    <location>
        <position position="165"/>
    </location>
    <ligand>
        <name>FMN</name>
        <dbReference type="ChEBI" id="CHEBI:58210"/>
    </ligand>
</feature>
<dbReference type="PROSITE" id="PS51349">
    <property type="entry name" value="FMN_HYDROXY_ACID_DH_2"/>
    <property type="match status" value="1"/>
</dbReference>
<protein>
    <recommendedName>
        <fullName evidence="8">FMN hydroxy acid dehydrogenase domain-containing protein</fullName>
    </recommendedName>
</protein>
<dbReference type="STRING" id="1296100.A0A1B9G6N1"/>
<dbReference type="InterPro" id="IPR012133">
    <property type="entry name" value="Alpha-hydoxy_acid_DH_FMN"/>
</dbReference>
<comment type="cofactor">
    <cofactor evidence="1">
        <name>FMN</name>
        <dbReference type="ChEBI" id="CHEBI:58210"/>
    </cofactor>
</comment>
<feature type="binding site" evidence="7">
    <location>
        <position position="310"/>
    </location>
    <ligand>
        <name>glyoxylate</name>
        <dbReference type="ChEBI" id="CHEBI:36655"/>
    </ligand>
</feature>
<feature type="binding site" evidence="7">
    <location>
        <position position="167"/>
    </location>
    <ligand>
        <name>glyoxylate</name>
        <dbReference type="ChEBI" id="CHEBI:36655"/>
    </ligand>
</feature>
<feature type="binding site" evidence="7">
    <location>
        <position position="313"/>
    </location>
    <ligand>
        <name>glyoxylate</name>
        <dbReference type="ChEBI" id="CHEBI:36655"/>
    </ligand>
</feature>
<sequence length="423" mass="46814">MDTSIQPPREPNYAPYQKELFLLSQQGSHPEFSTRPDRLEELAKESLSEGGWLYASCNAGIGWTDRANREDANIRYSAICRWRITPRMLVDTTARDTTTELFGHKINAPIAFAPIGINKIYHPLGELNAAKVAEELNIPYCLSTAGSQPIEDVGKANGDGPRFFQLYCPHDEELEDSLLQRAWDSGFDVCIMTLDTWQLAWRHEDIANSNYAFYRGIGAEIGLTDPVFRKRIKEAGLDPEKQEDMPKIGEKWIDNVWHGKAHTWDKIPKLIKKWKAISNGRPFLLKGIQHPDDARKAVEVGCDGIVVSNHAGRQVDGAVGSLEVLPEIVEAVGDKCTILFDSGIRTAADVFKALALGAKAVLVGRLYVFGMGIAGEAGVRHVMKSLLAEFDILMNCAGVNKVEDIKKSHLRYIEGVGGLSGTL</sequence>
<evidence type="ECO:0000256" key="1">
    <source>
        <dbReference type="ARBA" id="ARBA00001917"/>
    </source>
</evidence>
<dbReference type="InterPro" id="IPR013785">
    <property type="entry name" value="Aldolase_TIM"/>
</dbReference>
<proteinExistence type="inferred from homology"/>
<dbReference type="PIRSF" id="PIRSF000138">
    <property type="entry name" value="Al-hdrx_acd_dh"/>
    <property type="match status" value="1"/>
</dbReference>
<organism evidence="9">
    <name type="scientific">Kwoniella bestiolae CBS 10118</name>
    <dbReference type="NCBI Taxonomy" id="1296100"/>
    <lineage>
        <taxon>Eukaryota</taxon>
        <taxon>Fungi</taxon>
        <taxon>Dikarya</taxon>
        <taxon>Basidiomycota</taxon>
        <taxon>Agaricomycotina</taxon>
        <taxon>Tremellomycetes</taxon>
        <taxon>Tremellales</taxon>
        <taxon>Cryptococcaceae</taxon>
        <taxon>Kwoniella</taxon>
    </lineage>
</organism>
<feature type="binding site" evidence="7">
    <location>
        <begin position="114"/>
        <end position="116"/>
    </location>
    <ligand>
        <name>FMN</name>
        <dbReference type="ChEBI" id="CHEBI:58210"/>
    </ligand>
</feature>
<feature type="binding site" evidence="7">
    <location>
        <position position="54"/>
    </location>
    <ligand>
        <name>glyoxylate</name>
        <dbReference type="ChEBI" id="CHEBI:36655"/>
    </ligand>
</feature>
<dbReference type="GO" id="GO:0016491">
    <property type="term" value="F:oxidoreductase activity"/>
    <property type="evidence" value="ECO:0007669"/>
    <property type="project" value="UniProtKB-KW"/>
</dbReference>
<dbReference type="GO" id="GO:0010181">
    <property type="term" value="F:FMN binding"/>
    <property type="evidence" value="ECO:0007669"/>
    <property type="project" value="InterPro"/>
</dbReference>
<dbReference type="VEuPathDB" id="FungiDB:I302_04345"/>
<dbReference type="Gene3D" id="3.20.20.70">
    <property type="entry name" value="Aldolase class I"/>
    <property type="match status" value="1"/>
</dbReference>
<dbReference type="AlphaFoldDB" id="A0A1B9G6N1"/>
<evidence type="ECO:0000256" key="4">
    <source>
        <dbReference type="ARBA" id="ARBA00023002"/>
    </source>
</evidence>
<keyword evidence="4" id="KW-0560">Oxidoreductase</keyword>
<feature type="binding site" evidence="7">
    <location>
        <position position="202"/>
    </location>
    <ligand>
        <name>glyoxylate</name>
        <dbReference type="ChEBI" id="CHEBI:36655"/>
    </ligand>
</feature>
<evidence type="ECO:0000313" key="9">
    <source>
        <dbReference type="EMBL" id="OCF26658.1"/>
    </source>
</evidence>
<feature type="active site" description="Proton acceptor" evidence="6">
    <location>
        <position position="310"/>
    </location>
</feature>
<keyword evidence="3 7" id="KW-0288">FMN</keyword>
<feature type="binding site" evidence="7">
    <location>
        <position position="143"/>
    </location>
    <ligand>
        <name>FMN</name>
        <dbReference type="ChEBI" id="CHEBI:58210"/>
    </ligand>
</feature>
<dbReference type="Pfam" id="PF01070">
    <property type="entry name" value="FMN_dh"/>
    <property type="match status" value="1"/>
</dbReference>
<evidence type="ECO:0000256" key="5">
    <source>
        <dbReference type="ARBA" id="ARBA00024042"/>
    </source>
</evidence>
<dbReference type="FunFam" id="3.20.20.70:FF:000132">
    <property type="entry name" value="FMN dependent dehydrogenase"/>
    <property type="match status" value="1"/>
</dbReference>
<evidence type="ECO:0000256" key="7">
    <source>
        <dbReference type="PIRSR" id="PIRSR000138-2"/>
    </source>
</evidence>
<feature type="binding site" evidence="7">
    <location>
        <begin position="341"/>
        <end position="345"/>
    </location>
    <ligand>
        <name>FMN</name>
        <dbReference type="ChEBI" id="CHEBI:58210"/>
    </ligand>
</feature>
<feature type="domain" description="FMN hydroxy acid dehydrogenase" evidence="8">
    <location>
        <begin position="28"/>
        <end position="415"/>
    </location>
</feature>
<dbReference type="PANTHER" id="PTHR10578:SF75">
    <property type="entry name" value="L-LACTATE DEHYDROGENASE (AFU_ORTHOLOGUE AFUA_4G07050)"/>
    <property type="match status" value="1"/>
</dbReference>
<dbReference type="InterPro" id="IPR000262">
    <property type="entry name" value="FMN-dep_DH"/>
</dbReference>
<evidence type="ECO:0000259" key="8">
    <source>
        <dbReference type="PROSITE" id="PS51349"/>
    </source>
</evidence>
<dbReference type="SUPFAM" id="SSF51395">
    <property type="entry name" value="FMN-linked oxidoreductases"/>
    <property type="match status" value="1"/>
</dbReference>
<dbReference type="EMBL" id="KI894020">
    <property type="protein sequence ID" value="OCF26658.1"/>
    <property type="molecule type" value="Genomic_DNA"/>
</dbReference>